<reference evidence="3" key="1">
    <citation type="submission" date="2010-12" db="EMBL/GenBank/DDBJ databases">
        <title>The genome sequence of Filifactor alocis strain ATCC 35896.</title>
        <authorList>
            <consortium name="The Broad Institute Genome Sequencing Platform"/>
            <person name="Ward D."/>
            <person name="Earl A."/>
            <person name="Feldgarden M."/>
            <person name="Young S.K."/>
            <person name="Gargeya S."/>
            <person name="Zeng Q."/>
            <person name="Alvarado L."/>
            <person name="Berlin A."/>
            <person name="Bochicchio J."/>
            <person name="Chapman S.B."/>
            <person name="Chen Z."/>
            <person name="Freedman E."/>
            <person name="Gellesch M."/>
            <person name="Goldberg J."/>
            <person name="Griggs A."/>
            <person name="Gujja S."/>
            <person name="Heilman E."/>
            <person name="Heiman D."/>
            <person name="Howarth C."/>
            <person name="Mehta T."/>
            <person name="Neiman D."/>
            <person name="Pearson M."/>
            <person name="Roberts A."/>
            <person name="Saif S."/>
            <person name="Shea T."/>
            <person name="Shenoy N."/>
            <person name="Sisk P."/>
            <person name="Stolte C."/>
            <person name="Sykes S."/>
            <person name="White J."/>
            <person name="Yandava C."/>
            <person name="Izard J."/>
            <person name="Blanton J.M."/>
            <person name="Baranova O.V."/>
            <person name="Tanner A.C."/>
            <person name="Dewhirst F.E."/>
            <person name="Haas B."/>
            <person name="Nusbaum C."/>
            <person name="Birren B."/>
        </authorList>
    </citation>
    <scope>NUCLEOTIDE SEQUENCE [LARGE SCALE GENOMIC DNA]</scope>
    <source>
        <strain evidence="3">ATCC 35896 / D40 B5</strain>
    </source>
</reference>
<dbReference type="AlphaFoldDB" id="D6GSG1"/>
<dbReference type="KEGG" id="faa:HMPREF0389_00519"/>
<feature type="coiled-coil region" evidence="1">
    <location>
        <begin position="30"/>
        <end position="71"/>
    </location>
</feature>
<dbReference type="EMBL" id="CP002390">
    <property type="protein sequence ID" value="EFE28602.1"/>
    <property type="molecule type" value="Genomic_DNA"/>
</dbReference>
<evidence type="ECO:0000256" key="1">
    <source>
        <dbReference type="SAM" id="Coils"/>
    </source>
</evidence>
<evidence type="ECO:0000313" key="3">
    <source>
        <dbReference type="Proteomes" id="UP000007468"/>
    </source>
</evidence>
<keyword evidence="3" id="KW-1185">Reference proteome</keyword>
<protein>
    <recommendedName>
        <fullName evidence="4">C4-type zinc ribbon domain-containing protein</fullName>
    </recommendedName>
</protein>
<accession>D6GSG1</accession>
<evidence type="ECO:0008006" key="4">
    <source>
        <dbReference type="Google" id="ProtNLM"/>
    </source>
</evidence>
<dbReference type="SMR" id="D6GSG1"/>
<proteinExistence type="predicted"/>
<evidence type="ECO:0000313" key="2">
    <source>
        <dbReference type="EMBL" id="EFE28602.1"/>
    </source>
</evidence>
<organism evidence="2 3">
    <name type="scientific">Filifactor alocis (strain ATCC 35896 / CCUG 47790 / D40 B5)</name>
    <name type="common">Fusobacterium alocis</name>
    <dbReference type="NCBI Taxonomy" id="546269"/>
    <lineage>
        <taxon>Bacteria</taxon>
        <taxon>Bacillati</taxon>
        <taxon>Bacillota</taxon>
        <taxon>Clostridia</taxon>
        <taxon>Peptostreptococcales</taxon>
        <taxon>Filifactoraceae</taxon>
        <taxon>Filifactor</taxon>
    </lineage>
</organism>
<name>D6GSG1_FILAD</name>
<keyword evidence="1" id="KW-0175">Coiled coil</keyword>
<dbReference type="eggNOG" id="COG1579">
    <property type="taxonomic scope" value="Bacteria"/>
</dbReference>
<gene>
    <name evidence="2" type="ordered locus">HMPREF0389_00519</name>
</gene>
<sequence length="229" mass="27230">MRTLMRIDKGYTILQRVKEHYEEEKILPELEELKEKVQDLEEFEKRIRLEIDCLRNELKSQEVSLVEADREIVTVVENIYQCSDFTDKNKLRLREEELKQSKVNIKTMMVEKFTMIDIKLEELKNLKNRKQILMLEMRPYIKLIGTKEQKIMEDIKKIEKKIRILRKGIDNDKLKAYDKKRVSMGKVFHPILDGKCSFCGETLVVTDVEDGILECPNCSRILFLEEDGE</sequence>
<dbReference type="Gene3D" id="1.10.287.1490">
    <property type="match status" value="1"/>
</dbReference>
<dbReference type="Proteomes" id="UP000007468">
    <property type="component" value="Chromosome"/>
</dbReference>
<dbReference type="STRING" id="546269.HMPREF0389_00519"/>